<gene>
    <name evidence="1" type="ORF">H9872_02665</name>
</gene>
<organism evidence="1 2">
    <name type="scientific">Candidatus Cellulosilyticum pullistercoris</name>
    <dbReference type="NCBI Taxonomy" id="2838521"/>
    <lineage>
        <taxon>Bacteria</taxon>
        <taxon>Bacillati</taxon>
        <taxon>Bacillota</taxon>
        <taxon>Clostridia</taxon>
        <taxon>Lachnospirales</taxon>
        <taxon>Cellulosilyticaceae</taxon>
        <taxon>Cellulosilyticum</taxon>
    </lineage>
</organism>
<reference evidence="1" key="2">
    <citation type="submission" date="2021-04" db="EMBL/GenBank/DDBJ databases">
        <authorList>
            <person name="Gilroy R."/>
        </authorList>
    </citation>
    <scope>NUCLEOTIDE SEQUENCE</scope>
    <source>
        <strain evidence="1">B5-657</strain>
    </source>
</reference>
<dbReference type="Proteomes" id="UP000824229">
    <property type="component" value="Unassembled WGS sequence"/>
</dbReference>
<sequence>MKILLLDNAIDSLEWALRHLDSFLKKDAQYVNPDESTTYLKQAILCLNSALELFFKAKISEINPIFIYDNVCTRDMHKSILEYYCKKQKGQINMPLHDYVIENADIHTIEYSKCIELFCILYEVGDGYKTDFEEINRIRNDLTHLGIKSKSEYYKLAGQLAEILCFLEKDILPSLEYDKTKIKEVRCDIILIEHMLASLEDGIWAKINMKKIEYICEQLKKAFYTLEVQQYLSKKEISAEFELTLDAEFMYSVIDMGYKETRINIAAIYSLGSKDALIICDEESKDGPIYGIIELNAIDIRDLSKNKFYLSLDKSGTIIEDYDEQGMFWQSVGKYKKNFAYVPFSKGKQVELMKKIIDSIENIEVTEW</sequence>
<protein>
    <submittedName>
        <fullName evidence="1">Uncharacterized protein</fullName>
    </submittedName>
</protein>
<comment type="caution">
    <text evidence="1">The sequence shown here is derived from an EMBL/GenBank/DDBJ whole genome shotgun (WGS) entry which is preliminary data.</text>
</comment>
<dbReference type="EMBL" id="JAHLFQ010000052">
    <property type="protein sequence ID" value="MBU3803649.1"/>
    <property type="molecule type" value="Genomic_DNA"/>
</dbReference>
<evidence type="ECO:0000313" key="1">
    <source>
        <dbReference type="EMBL" id="MBU3803649.1"/>
    </source>
</evidence>
<evidence type="ECO:0000313" key="2">
    <source>
        <dbReference type="Proteomes" id="UP000824229"/>
    </source>
</evidence>
<dbReference type="AlphaFoldDB" id="A0A9E2K999"/>
<name>A0A9E2K999_9FIRM</name>
<accession>A0A9E2K999</accession>
<proteinExistence type="predicted"/>
<reference evidence="1" key="1">
    <citation type="journal article" date="2021" name="PeerJ">
        <title>Extensive microbial diversity within the chicken gut microbiome revealed by metagenomics and culture.</title>
        <authorList>
            <person name="Gilroy R."/>
            <person name="Ravi A."/>
            <person name="Getino M."/>
            <person name="Pursley I."/>
            <person name="Horton D.L."/>
            <person name="Alikhan N.F."/>
            <person name="Baker D."/>
            <person name="Gharbi K."/>
            <person name="Hall N."/>
            <person name="Watson M."/>
            <person name="Adriaenssens E.M."/>
            <person name="Foster-Nyarko E."/>
            <person name="Jarju S."/>
            <person name="Secka A."/>
            <person name="Antonio M."/>
            <person name="Oren A."/>
            <person name="Chaudhuri R.R."/>
            <person name="La Ragione R."/>
            <person name="Hildebrand F."/>
            <person name="Pallen M.J."/>
        </authorList>
    </citation>
    <scope>NUCLEOTIDE SEQUENCE</scope>
    <source>
        <strain evidence="1">B5-657</strain>
    </source>
</reference>